<sequence>MLTVGEEEIARFDLRTYATGLPPDIHQKVEKELGTKFVVPVLDHFQVKLAEMMYPPLVNNEVIGDRRVAVIVYTDQKGPLIELTNEQKEQLEKKQRRKFYYGEYEGKPLIRMEISNEKNSLFDAKLQQIEGVEVEYSFKEVESGNYGVYAFQLERSSYFIIFQISDRFTDKDAVEFIRRILTNHK</sequence>
<organism evidence="1 2">
    <name type="scientific">Brevibacillus reuszeri</name>
    <dbReference type="NCBI Taxonomy" id="54915"/>
    <lineage>
        <taxon>Bacteria</taxon>
        <taxon>Bacillati</taxon>
        <taxon>Bacillota</taxon>
        <taxon>Bacilli</taxon>
        <taxon>Bacillales</taxon>
        <taxon>Paenibacillaceae</taxon>
        <taxon>Brevibacillus</taxon>
    </lineage>
</organism>
<gene>
    <name evidence="1" type="ORF">ADS79_06650</name>
</gene>
<dbReference type="Proteomes" id="UP000036834">
    <property type="component" value="Unassembled WGS sequence"/>
</dbReference>
<evidence type="ECO:0000313" key="2">
    <source>
        <dbReference type="Proteomes" id="UP000036834"/>
    </source>
</evidence>
<evidence type="ECO:0000313" key="1">
    <source>
        <dbReference type="EMBL" id="KNB74154.1"/>
    </source>
</evidence>
<proteinExistence type="predicted"/>
<comment type="caution">
    <text evidence="1">The sequence shown here is derived from an EMBL/GenBank/DDBJ whole genome shotgun (WGS) entry which is preliminary data.</text>
</comment>
<dbReference type="PATRIC" id="fig|54915.3.peg.6752"/>
<name>A0A0K9YZM8_9BACL</name>
<accession>A0A0K9YZM8</accession>
<reference evidence="2" key="1">
    <citation type="submission" date="2015-07" db="EMBL/GenBank/DDBJ databases">
        <title>Genome sequencing project for genomic taxonomy and phylogenomics of Bacillus-like bacteria.</title>
        <authorList>
            <person name="Liu B."/>
            <person name="Wang J."/>
            <person name="Zhu Y."/>
            <person name="Liu G."/>
            <person name="Chen Q."/>
            <person name="Chen Z."/>
            <person name="Lan J."/>
            <person name="Che J."/>
            <person name="Ge C."/>
            <person name="Shi H."/>
            <person name="Pan Z."/>
            <person name="Liu X."/>
        </authorList>
    </citation>
    <scope>NUCLEOTIDE SEQUENCE [LARGE SCALE GENOMIC DNA]</scope>
    <source>
        <strain evidence="2">DSM 9887</strain>
    </source>
</reference>
<evidence type="ECO:0008006" key="3">
    <source>
        <dbReference type="Google" id="ProtNLM"/>
    </source>
</evidence>
<dbReference type="AlphaFoldDB" id="A0A0K9YZM8"/>
<dbReference type="STRING" id="54915.ADS79_06650"/>
<protein>
    <recommendedName>
        <fullName evidence="3">DUF4367 domain-containing protein</fullName>
    </recommendedName>
</protein>
<dbReference type="EMBL" id="LGIQ01000005">
    <property type="protein sequence ID" value="KNB74154.1"/>
    <property type="molecule type" value="Genomic_DNA"/>
</dbReference>